<organism evidence="2 3">
    <name type="scientific">Asparagus officinalis</name>
    <name type="common">Garden asparagus</name>
    <dbReference type="NCBI Taxonomy" id="4686"/>
    <lineage>
        <taxon>Eukaryota</taxon>
        <taxon>Viridiplantae</taxon>
        <taxon>Streptophyta</taxon>
        <taxon>Embryophyta</taxon>
        <taxon>Tracheophyta</taxon>
        <taxon>Spermatophyta</taxon>
        <taxon>Magnoliopsida</taxon>
        <taxon>Liliopsida</taxon>
        <taxon>Asparagales</taxon>
        <taxon>Asparagaceae</taxon>
        <taxon>Asparagoideae</taxon>
        <taxon>Asparagus</taxon>
    </lineage>
</organism>
<sequence>MQVIYVLYACCFKKFFVLFFFMFTVFFFVSQHTELESSLFCLLILFKGAKTMSGFGDRRPFWSSNPAPAETTTEEATWKDFGTSMNAISFGFVATAILISMFLIMAIVEHLFRPRTSFLIAENGQAQAQMYALEKIRSSQPVASSCPPDLSVMMPGDRYPTYIAQPAPFPCTREGICWPSHDHRPFTSSV</sequence>
<keyword evidence="1" id="KW-1133">Transmembrane helix</keyword>
<dbReference type="Proteomes" id="UP000243459">
    <property type="component" value="Chromosome 9"/>
</dbReference>
<evidence type="ECO:0000313" key="3">
    <source>
        <dbReference type="Proteomes" id="UP000243459"/>
    </source>
</evidence>
<evidence type="ECO:0000256" key="1">
    <source>
        <dbReference type="SAM" id="Phobius"/>
    </source>
</evidence>
<protein>
    <submittedName>
        <fullName evidence="2">Uncharacterized protein</fullName>
    </submittedName>
</protein>
<name>A0A5P1E884_ASPOF</name>
<keyword evidence="3" id="KW-1185">Reference proteome</keyword>
<keyword evidence="1" id="KW-0472">Membrane</keyword>
<feature type="transmembrane region" description="Helical" evidence="1">
    <location>
        <begin position="87"/>
        <end position="108"/>
    </location>
</feature>
<dbReference type="EMBL" id="CM007389">
    <property type="protein sequence ID" value="ONK57695.1"/>
    <property type="molecule type" value="Genomic_DNA"/>
</dbReference>
<evidence type="ECO:0000313" key="2">
    <source>
        <dbReference type="EMBL" id="ONK57695.1"/>
    </source>
</evidence>
<dbReference type="OMA" id="DHHRSHM"/>
<proteinExistence type="predicted"/>
<dbReference type="PANTHER" id="PTHR33728:SF3">
    <property type="entry name" value="MULTIDRUG RESISTANCE PROTEIN"/>
    <property type="match status" value="1"/>
</dbReference>
<dbReference type="PANTHER" id="PTHR33728">
    <property type="entry name" value="CTTNBP 2 AMINO-TERMINAL-LIKE PROTEIN"/>
    <property type="match status" value="1"/>
</dbReference>
<accession>A0A5P1E884</accession>
<keyword evidence="1" id="KW-0812">Transmembrane</keyword>
<reference evidence="3" key="1">
    <citation type="journal article" date="2017" name="Nat. Commun.">
        <title>The asparagus genome sheds light on the origin and evolution of a young Y chromosome.</title>
        <authorList>
            <person name="Harkess A."/>
            <person name="Zhou J."/>
            <person name="Xu C."/>
            <person name="Bowers J.E."/>
            <person name="Van der Hulst R."/>
            <person name="Ayyampalayam S."/>
            <person name="Mercati F."/>
            <person name="Riccardi P."/>
            <person name="McKain M.R."/>
            <person name="Kakrana A."/>
            <person name="Tang H."/>
            <person name="Ray J."/>
            <person name="Groenendijk J."/>
            <person name="Arikit S."/>
            <person name="Mathioni S.M."/>
            <person name="Nakano M."/>
            <person name="Shan H."/>
            <person name="Telgmann-Rauber A."/>
            <person name="Kanno A."/>
            <person name="Yue Z."/>
            <person name="Chen H."/>
            <person name="Li W."/>
            <person name="Chen Y."/>
            <person name="Xu X."/>
            <person name="Zhang Y."/>
            <person name="Luo S."/>
            <person name="Chen H."/>
            <person name="Gao J."/>
            <person name="Mao Z."/>
            <person name="Pires J.C."/>
            <person name="Luo M."/>
            <person name="Kudrna D."/>
            <person name="Wing R.A."/>
            <person name="Meyers B.C."/>
            <person name="Yi K."/>
            <person name="Kong H."/>
            <person name="Lavrijsen P."/>
            <person name="Sunseri F."/>
            <person name="Falavigna A."/>
            <person name="Ye Y."/>
            <person name="Leebens-Mack J.H."/>
            <person name="Chen G."/>
        </authorList>
    </citation>
    <scope>NUCLEOTIDE SEQUENCE [LARGE SCALE GENOMIC DNA]</scope>
    <source>
        <strain evidence="3">cv. DH0086</strain>
    </source>
</reference>
<dbReference type="OrthoDB" id="770781at2759"/>
<dbReference type="Gramene" id="ONK57695">
    <property type="protein sequence ID" value="ONK57695"/>
    <property type="gene ID" value="A4U43_C09F3140"/>
</dbReference>
<feature type="transmembrane region" description="Helical" evidence="1">
    <location>
        <begin position="7"/>
        <end position="29"/>
    </location>
</feature>
<gene>
    <name evidence="2" type="ORF">A4U43_C09F3140</name>
</gene>
<dbReference type="AlphaFoldDB" id="A0A5P1E884"/>